<reference evidence="1 2" key="1">
    <citation type="submission" date="2021-04" db="EMBL/GenBank/DDBJ databases">
        <title>Chitinophaga sp. nov., isolated from the rhizosphere soil.</title>
        <authorList>
            <person name="He S."/>
        </authorList>
    </citation>
    <scope>NUCLEOTIDE SEQUENCE [LARGE SCALE GENOMIC DNA]</scope>
    <source>
        <strain evidence="1 2">2R12</strain>
    </source>
</reference>
<dbReference type="Proteomes" id="UP000676386">
    <property type="component" value="Unassembled WGS sequence"/>
</dbReference>
<keyword evidence="2" id="KW-1185">Reference proteome</keyword>
<name>A0ABS5ITM8_9BACT</name>
<evidence type="ECO:0000313" key="2">
    <source>
        <dbReference type="Proteomes" id="UP000676386"/>
    </source>
</evidence>
<sequence length="81" mass="9277">MTTDEQAALIVAQLSTAKDYTQADEILSAAEKDHQQLFKDILTSLQEKIENLSPLDCNSLQWSIYRYALMCIRRHSMMEPA</sequence>
<proteinExistence type="predicted"/>
<dbReference type="EMBL" id="JAGTXB010000001">
    <property type="protein sequence ID" value="MBS0026299.1"/>
    <property type="molecule type" value="Genomic_DNA"/>
</dbReference>
<gene>
    <name evidence="1" type="ORF">KE626_03140</name>
</gene>
<protein>
    <submittedName>
        <fullName evidence="1">Uncharacterized protein</fullName>
    </submittedName>
</protein>
<dbReference type="RefSeq" id="WP_211971419.1">
    <property type="nucleotide sequence ID" value="NZ_CBFHAM010000005.1"/>
</dbReference>
<accession>A0ABS5ITM8</accession>
<organism evidence="1 2">
    <name type="scientific">Chitinophaga hostae</name>
    <dbReference type="NCBI Taxonomy" id="2831022"/>
    <lineage>
        <taxon>Bacteria</taxon>
        <taxon>Pseudomonadati</taxon>
        <taxon>Bacteroidota</taxon>
        <taxon>Chitinophagia</taxon>
        <taxon>Chitinophagales</taxon>
        <taxon>Chitinophagaceae</taxon>
        <taxon>Chitinophaga</taxon>
    </lineage>
</organism>
<comment type="caution">
    <text evidence="1">The sequence shown here is derived from an EMBL/GenBank/DDBJ whole genome shotgun (WGS) entry which is preliminary data.</text>
</comment>
<evidence type="ECO:0000313" key="1">
    <source>
        <dbReference type="EMBL" id="MBS0026299.1"/>
    </source>
</evidence>